<comment type="caution">
    <text evidence="1">The sequence shown here is derived from an EMBL/GenBank/DDBJ whole genome shotgun (WGS) entry which is preliminary data.</text>
</comment>
<accession>M5RMI8</accession>
<dbReference type="EMBL" id="ANOG01000361">
    <property type="protein sequence ID" value="EMI20520.1"/>
    <property type="molecule type" value="Genomic_DNA"/>
</dbReference>
<proteinExistence type="predicted"/>
<keyword evidence="2" id="KW-1185">Reference proteome</keyword>
<dbReference type="RefSeq" id="WP_008695811.1">
    <property type="nucleotide sequence ID" value="NZ_ANOG01000361.1"/>
</dbReference>
<evidence type="ECO:0000313" key="2">
    <source>
        <dbReference type="Proteomes" id="UP000011991"/>
    </source>
</evidence>
<dbReference type="AlphaFoldDB" id="M5RMI8"/>
<sequence>MLEQLGRGPIILDRMYHMLSHYDEDAPLLDDIKPLRRYADAFTTEVKNEADRVRAIVTTG</sequence>
<protein>
    <submittedName>
        <fullName evidence="1">Uncharacterized protein</fullName>
    </submittedName>
</protein>
<dbReference type="Proteomes" id="UP000011991">
    <property type="component" value="Unassembled WGS sequence"/>
</dbReference>
<name>M5RMI8_9BACT</name>
<organism evidence="1 2">
    <name type="scientific">Rhodopirellula maiorica SM1</name>
    <dbReference type="NCBI Taxonomy" id="1265738"/>
    <lineage>
        <taxon>Bacteria</taxon>
        <taxon>Pseudomonadati</taxon>
        <taxon>Planctomycetota</taxon>
        <taxon>Planctomycetia</taxon>
        <taxon>Pirellulales</taxon>
        <taxon>Pirellulaceae</taxon>
        <taxon>Novipirellula</taxon>
    </lineage>
</organism>
<evidence type="ECO:0000313" key="1">
    <source>
        <dbReference type="EMBL" id="EMI20520.1"/>
    </source>
</evidence>
<gene>
    <name evidence="1" type="ORF">RMSM_02552</name>
</gene>
<dbReference type="PATRIC" id="fig|1265738.3.peg.2566"/>
<reference evidence="1 2" key="1">
    <citation type="journal article" date="2013" name="Mar. Genomics">
        <title>Expression of sulfatases in Rhodopirellula baltica and the diversity of sulfatases in the genus Rhodopirellula.</title>
        <authorList>
            <person name="Wegner C.E."/>
            <person name="Richter-Heitmann T."/>
            <person name="Klindworth A."/>
            <person name="Klockow C."/>
            <person name="Richter M."/>
            <person name="Achstetter T."/>
            <person name="Glockner F.O."/>
            <person name="Harder J."/>
        </authorList>
    </citation>
    <scope>NUCLEOTIDE SEQUENCE [LARGE SCALE GENOMIC DNA]</scope>
    <source>
        <strain evidence="1 2">SM1</strain>
    </source>
</reference>